<comment type="subcellular location">
    <subcellularLocation>
        <location evidence="1">Membrane</location>
        <topology evidence="1">Multi-pass membrane protein</topology>
    </subcellularLocation>
</comment>
<comment type="caution">
    <text evidence="8">The sequence shown here is derived from an EMBL/GenBank/DDBJ whole genome shotgun (WGS) entry which is preliminary data.</text>
</comment>
<feature type="transmembrane region" description="Helical" evidence="6">
    <location>
        <begin position="168"/>
        <end position="191"/>
    </location>
</feature>
<evidence type="ECO:0000256" key="2">
    <source>
        <dbReference type="ARBA" id="ARBA00022692"/>
    </source>
</evidence>
<evidence type="ECO:0000256" key="5">
    <source>
        <dbReference type="ARBA" id="ARBA00038359"/>
    </source>
</evidence>
<sequence>MFETLQPTAYTVSFIFYALASITTILRVYSRKCIIKSFGGDDWWMVMGFVRSVAPNLLASAVLTRRQTFNTAQQEHFYPNDQAVLLKLLFAEEILYIWMQFIIKMSFLLFYLRLASKTSYTYSVYATMILNLVIAVGLWLLYCLQCRPLQAFWNSAAYPDATCLDTSVAYYVPVSLNIMTDFIILFLPIRPLCNIQASLSRRLGVIAVVTVGGVAVGVSCLRIIVLHEFAVNPDFTYILGKMVIISAVELNVAIMAANAPSLKAVWLKHINGSISNYISSVQLSSLSKKQHTNAPERSVIRHRVNPKHNHNLAYSSSMNNLVEPCGSRDT</sequence>
<evidence type="ECO:0000256" key="4">
    <source>
        <dbReference type="ARBA" id="ARBA00023136"/>
    </source>
</evidence>
<evidence type="ECO:0000256" key="1">
    <source>
        <dbReference type="ARBA" id="ARBA00004141"/>
    </source>
</evidence>
<keyword evidence="2 6" id="KW-0812">Transmembrane</keyword>
<dbReference type="InterPro" id="IPR052337">
    <property type="entry name" value="SAT4-like"/>
</dbReference>
<organism evidence="8 9">
    <name type="scientific">Aspergillus pseudoustus</name>
    <dbReference type="NCBI Taxonomy" id="1810923"/>
    <lineage>
        <taxon>Eukaryota</taxon>
        <taxon>Fungi</taxon>
        <taxon>Dikarya</taxon>
        <taxon>Ascomycota</taxon>
        <taxon>Pezizomycotina</taxon>
        <taxon>Eurotiomycetes</taxon>
        <taxon>Eurotiomycetidae</taxon>
        <taxon>Eurotiales</taxon>
        <taxon>Aspergillaceae</taxon>
        <taxon>Aspergillus</taxon>
        <taxon>Aspergillus subgen. Nidulantes</taxon>
    </lineage>
</organism>
<feature type="transmembrane region" description="Helical" evidence="6">
    <location>
        <begin position="12"/>
        <end position="30"/>
    </location>
</feature>
<reference evidence="8 9" key="1">
    <citation type="submission" date="2024-07" db="EMBL/GenBank/DDBJ databases">
        <title>Section-level genome sequencing and comparative genomics of Aspergillus sections Usti and Cavernicolus.</title>
        <authorList>
            <consortium name="Lawrence Berkeley National Laboratory"/>
            <person name="Nybo J.L."/>
            <person name="Vesth T.C."/>
            <person name="Theobald S."/>
            <person name="Frisvad J.C."/>
            <person name="Larsen T.O."/>
            <person name="Kjaerboelling I."/>
            <person name="Rothschild-Mancinelli K."/>
            <person name="Lyhne E.K."/>
            <person name="Kogle M.E."/>
            <person name="Barry K."/>
            <person name="Clum A."/>
            <person name="Na H."/>
            <person name="Ledsgaard L."/>
            <person name="Lin J."/>
            <person name="Lipzen A."/>
            <person name="Kuo A."/>
            <person name="Riley R."/>
            <person name="Mondo S."/>
            <person name="Labutti K."/>
            <person name="Haridas S."/>
            <person name="Pangalinan J."/>
            <person name="Salamov A.A."/>
            <person name="Simmons B.A."/>
            <person name="Magnuson J.K."/>
            <person name="Chen J."/>
            <person name="Drula E."/>
            <person name="Henrissat B."/>
            <person name="Wiebenga A."/>
            <person name="Lubbers R.J."/>
            <person name="Gomes A.C."/>
            <person name="Makela M.R."/>
            <person name="Stajich J."/>
            <person name="Grigoriev I.V."/>
            <person name="Mortensen U.H."/>
            <person name="De Vries R.P."/>
            <person name="Baker S.E."/>
            <person name="Andersen M.R."/>
        </authorList>
    </citation>
    <scope>NUCLEOTIDE SEQUENCE [LARGE SCALE GENOMIC DNA]</scope>
    <source>
        <strain evidence="8 9">CBS 123904</strain>
    </source>
</reference>
<name>A0ABR4KI14_9EURO</name>
<keyword evidence="4 6" id="KW-0472">Membrane</keyword>
<feature type="domain" description="Rhodopsin" evidence="7">
    <location>
        <begin position="26"/>
        <end position="265"/>
    </location>
</feature>
<evidence type="ECO:0000259" key="7">
    <source>
        <dbReference type="Pfam" id="PF20684"/>
    </source>
</evidence>
<proteinExistence type="inferred from homology"/>
<protein>
    <recommendedName>
        <fullName evidence="7">Rhodopsin domain-containing protein</fullName>
    </recommendedName>
</protein>
<evidence type="ECO:0000256" key="6">
    <source>
        <dbReference type="SAM" id="Phobius"/>
    </source>
</evidence>
<comment type="similarity">
    <text evidence="5">Belongs to the SAT4 family.</text>
</comment>
<feature type="transmembrane region" description="Helical" evidence="6">
    <location>
        <begin position="203"/>
        <end position="225"/>
    </location>
</feature>
<gene>
    <name evidence="8" type="ORF">BJY01DRAFT_232806</name>
</gene>
<keyword evidence="9" id="KW-1185">Reference proteome</keyword>
<dbReference type="PANTHER" id="PTHR33048">
    <property type="entry name" value="PTH11-LIKE INTEGRAL MEMBRANE PROTEIN (AFU_ORTHOLOGUE AFUA_5G11245)"/>
    <property type="match status" value="1"/>
</dbReference>
<feature type="transmembrane region" description="Helical" evidence="6">
    <location>
        <begin position="42"/>
        <end position="63"/>
    </location>
</feature>
<evidence type="ECO:0000313" key="8">
    <source>
        <dbReference type="EMBL" id="KAL2851911.1"/>
    </source>
</evidence>
<accession>A0ABR4KI14</accession>
<feature type="transmembrane region" description="Helical" evidence="6">
    <location>
        <begin position="124"/>
        <end position="142"/>
    </location>
</feature>
<dbReference type="InterPro" id="IPR049326">
    <property type="entry name" value="Rhodopsin_dom_fungi"/>
</dbReference>
<dbReference type="Proteomes" id="UP001610446">
    <property type="component" value="Unassembled WGS sequence"/>
</dbReference>
<keyword evidence="3 6" id="KW-1133">Transmembrane helix</keyword>
<evidence type="ECO:0000256" key="3">
    <source>
        <dbReference type="ARBA" id="ARBA00022989"/>
    </source>
</evidence>
<dbReference type="PANTHER" id="PTHR33048:SF47">
    <property type="entry name" value="INTEGRAL MEMBRANE PROTEIN-RELATED"/>
    <property type="match status" value="1"/>
</dbReference>
<evidence type="ECO:0000313" key="9">
    <source>
        <dbReference type="Proteomes" id="UP001610446"/>
    </source>
</evidence>
<feature type="transmembrane region" description="Helical" evidence="6">
    <location>
        <begin position="237"/>
        <end position="259"/>
    </location>
</feature>
<dbReference type="EMBL" id="JBFXLU010000028">
    <property type="protein sequence ID" value="KAL2851911.1"/>
    <property type="molecule type" value="Genomic_DNA"/>
</dbReference>
<dbReference type="Pfam" id="PF20684">
    <property type="entry name" value="Fung_rhodopsin"/>
    <property type="match status" value="1"/>
</dbReference>